<protein>
    <submittedName>
        <fullName evidence="1">Heat shock 70 kDa protein 12B</fullName>
    </submittedName>
</protein>
<reference evidence="1" key="1">
    <citation type="journal article" date="2012" name="Nature">
        <title>The oyster genome reveals stress adaptation and complexity of shell formation.</title>
        <authorList>
            <person name="Zhang G."/>
            <person name="Fang X."/>
            <person name="Guo X."/>
            <person name="Li L."/>
            <person name="Luo R."/>
            <person name="Xu F."/>
            <person name="Yang P."/>
            <person name="Zhang L."/>
            <person name="Wang X."/>
            <person name="Qi H."/>
            <person name="Xiong Z."/>
            <person name="Que H."/>
            <person name="Xie Y."/>
            <person name="Holland P.W."/>
            <person name="Paps J."/>
            <person name="Zhu Y."/>
            <person name="Wu F."/>
            <person name="Chen Y."/>
            <person name="Wang J."/>
            <person name="Peng C."/>
            <person name="Meng J."/>
            <person name="Yang L."/>
            <person name="Liu J."/>
            <person name="Wen B."/>
            <person name="Zhang N."/>
            <person name="Huang Z."/>
            <person name="Zhu Q."/>
            <person name="Feng Y."/>
            <person name="Mount A."/>
            <person name="Hedgecock D."/>
            <person name="Xu Z."/>
            <person name="Liu Y."/>
            <person name="Domazet-Loso T."/>
            <person name="Du Y."/>
            <person name="Sun X."/>
            <person name="Zhang S."/>
            <person name="Liu B."/>
            <person name="Cheng P."/>
            <person name="Jiang X."/>
            <person name="Li J."/>
            <person name="Fan D."/>
            <person name="Wang W."/>
            <person name="Fu W."/>
            <person name="Wang T."/>
            <person name="Wang B."/>
            <person name="Zhang J."/>
            <person name="Peng Z."/>
            <person name="Li Y."/>
            <person name="Li N."/>
            <person name="Wang J."/>
            <person name="Chen M."/>
            <person name="He Y."/>
            <person name="Tan F."/>
            <person name="Song X."/>
            <person name="Zheng Q."/>
            <person name="Huang R."/>
            <person name="Yang H."/>
            <person name="Du X."/>
            <person name="Chen L."/>
            <person name="Yang M."/>
            <person name="Gaffney P.M."/>
            <person name="Wang S."/>
            <person name="Luo L."/>
            <person name="She Z."/>
            <person name="Ming Y."/>
            <person name="Huang W."/>
            <person name="Zhang S."/>
            <person name="Huang B."/>
            <person name="Zhang Y."/>
            <person name="Qu T."/>
            <person name="Ni P."/>
            <person name="Miao G."/>
            <person name="Wang J."/>
            <person name="Wang Q."/>
            <person name="Steinberg C.E."/>
            <person name="Wang H."/>
            <person name="Li N."/>
            <person name="Qian L."/>
            <person name="Zhang G."/>
            <person name="Li Y."/>
            <person name="Yang H."/>
            <person name="Liu X."/>
            <person name="Wang J."/>
            <person name="Yin Y."/>
            <person name="Wang J."/>
        </authorList>
    </citation>
    <scope>NUCLEOTIDE SEQUENCE [LARGE SCALE GENOMIC DNA]</scope>
    <source>
        <strain evidence="1">05x7-T-G4-1.051#20</strain>
    </source>
</reference>
<accession>K1QU68</accession>
<dbReference type="SUPFAM" id="SSF53067">
    <property type="entry name" value="Actin-like ATPase domain"/>
    <property type="match status" value="1"/>
</dbReference>
<keyword evidence="1" id="KW-0346">Stress response</keyword>
<dbReference type="Gene3D" id="3.30.420.40">
    <property type="match status" value="1"/>
</dbReference>
<organism evidence="1">
    <name type="scientific">Magallana gigas</name>
    <name type="common">Pacific oyster</name>
    <name type="synonym">Crassostrea gigas</name>
    <dbReference type="NCBI Taxonomy" id="29159"/>
    <lineage>
        <taxon>Eukaryota</taxon>
        <taxon>Metazoa</taxon>
        <taxon>Spiralia</taxon>
        <taxon>Lophotrochozoa</taxon>
        <taxon>Mollusca</taxon>
        <taxon>Bivalvia</taxon>
        <taxon>Autobranchia</taxon>
        <taxon>Pteriomorphia</taxon>
        <taxon>Ostreida</taxon>
        <taxon>Ostreoidea</taxon>
        <taxon>Ostreidae</taxon>
        <taxon>Magallana</taxon>
    </lineage>
</organism>
<dbReference type="PANTHER" id="PTHR14187">
    <property type="entry name" value="ALPHA KINASE/ELONGATION FACTOR 2 KINASE"/>
    <property type="match status" value="1"/>
</dbReference>
<dbReference type="InParanoid" id="K1QU68"/>
<evidence type="ECO:0000313" key="1">
    <source>
        <dbReference type="EMBL" id="EKC34814.1"/>
    </source>
</evidence>
<proteinExistence type="predicted"/>
<dbReference type="HOGENOM" id="CLU_055638_2_1_1"/>
<dbReference type="InterPro" id="IPR043129">
    <property type="entry name" value="ATPase_NBD"/>
</dbReference>
<dbReference type="PANTHER" id="PTHR14187:SF5">
    <property type="entry name" value="HEAT SHOCK 70 KDA PROTEIN 12A"/>
    <property type="match status" value="1"/>
</dbReference>
<dbReference type="EMBL" id="JH817216">
    <property type="protein sequence ID" value="EKC34814.1"/>
    <property type="molecule type" value="Genomic_DNA"/>
</dbReference>
<gene>
    <name evidence="1" type="ORF">CGI_10022516</name>
</gene>
<sequence length="195" mass="22892">MATSKQNSYLLVAAIDFGTTYSGYAFSTRYDFQRNPTNTFLKQWVDPTSSMMYNKTSTCILFTKDKKFSKFGFEAEAKYMDLILDKEQKDWFFFRRFKMSLYDLQSIDKEVYLEDETGKPMPAFVVFTESLRYMKQSLLDDAKNQQTDIKLQEIKWIITVPAIWSDPAKSFMRRAAVEVICKIYLNDCSEIIANK</sequence>
<dbReference type="AlphaFoldDB" id="K1QU68"/>
<name>K1QU68_MAGGI</name>